<evidence type="ECO:0000259" key="2">
    <source>
        <dbReference type="Pfam" id="PF08881"/>
    </source>
</evidence>
<dbReference type="Proteomes" id="UP000672032">
    <property type="component" value="Chromosome 2"/>
</dbReference>
<feature type="chain" id="PRO_5032517115" description="Cyanovirin-N domain-containing protein" evidence="1">
    <location>
        <begin position="21"/>
        <end position="137"/>
    </location>
</feature>
<organism evidence="3 4">
    <name type="scientific">Monilinia vaccinii-corymbosi</name>
    <dbReference type="NCBI Taxonomy" id="61207"/>
    <lineage>
        <taxon>Eukaryota</taxon>
        <taxon>Fungi</taxon>
        <taxon>Dikarya</taxon>
        <taxon>Ascomycota</taxon>
        <taxon>Pezizomycotina</taxon>
        <taxon>Leotiomycetes</taxon>
        <taxon>Helotiales</taxon>
        <taxon>Sclerotiniaceae</taxon>
        <taxon>Monilinia</taxon>
    </lineage>
</organism>
<dbReference type="InterPro" id="IPR011058">
    <property type="entry name" value="Cyanovirin-N"/>
</dbReference>
<accession>A0A8A3P3H4</accession>
<keyword evidence="4" id="KW-1185">Reference proteome</keyword>
<evidence type="ECO:0000256" key="1">
    <source>
        <dbReference type="SAM" id="SignalP"/>
    </source>
</evidence>
<feature type="signal peptide" evidence="1">
    <location>
        <begin position="1"/>
        <end position="20"/>
    </location>
</feature>
<proteinExistence type="predicted"/>
<dbReference type="Pfam" id="PF08881">
    <property type="entry name" value="CVNH"/>
    <property type="match status" value="1"/>
</dbReference>
<gene>
    <name evidence="3" type="ORF">DSL72_000038</name>
</gene>
<dbReference type="InterPro" id="IPR036673">
    <property type="entry name" value="Cyanovirin-N_sf"/>
</dbReference>
<sequence length="137" mass="15260">MTKFSFFLLFVSLLASMINAQKSWGAGFLNNNQCNIASLFYNDGQKSPDFDKLFIECPPNTGKILNIHLNPCIGVNDGQMKWNTQKPFFRRKCYGCRVDQYALSCSCVANNGTIIHGSRLGLNMGISLVNGKLVCHN</sequence>
<dbReference type="AlphaFoldDB" id="A0A8A3P3H4"/>
<name>A0A8A3P3H4_9HELO</name>
<reference evidence="3" key="1">
    <citation type="submission" date="2020-10" db="EMBL/GenBank/DDBJ databases">
        <title>Genome Sequence of Monilinia vaccinii-corymbosi Sheds Light on Mummy Berry Disease Infection of Blueberry and Mating Type.</title>
        <authorList>
            <person name="Yow A.G."/>
            <person name="Zhang Y."/>
            <person name="Bansal K."/>
            <person name="Eacker S.M."/>
            <person name="Sullivan S."/>
            <person name="Liachko I."/>
            <person name="Cubeta M.A."/>
            <person name="Rollins J.A."/>
            <person name="Ashrafi H."/>
        </authorList>
    </citation>
    <scope>NUCLEOTIDE SEQUENCE</scope>
    <source>
        <strain evidence="3">RL-1</strain>
    </source>
</reference>
<dbReference type="Gene3D" id="2.30.60.10">
    <property type="entry name" value="Cyanovirin-N"/>
    <property type="match status" value="1"/>
</dbReference>
<evidence type="ECO:0000313" key="4">
    <source>
        <dbReference type="Proteomes" id="UP000672032"/>
    </source>
</evidence>
<keyword evidence="1" id="KW-0732">Signal</keyword>
<dbReference type="EMBL" id="CP063406">
    <property type="protein sequence ID" value="QSZ30484.1"/>
    <property type="molecule type" value="Genomic_DNA"/>
</dbReference>
<protein>
    <recommendedName>
        <fullName evidence="2">Cyanovirin-N domain-containing protein</fullName>
    </recommendedName>
</protein>
<dbReference type="SUPFAM" id="SSF51322">
    <property type="entry name" value="Cyanovirin-N"/>
    <property type="match status" value="1"/>
</dbReference>
<feature type="domain" description="Cyanovirin-N" evidence="2">
    <location>
        <begin position="56"/>
        <end position="134"/>
    </location>
</feature>
<evidence type="ECO:0000313" key="3">
    <source>
        <dbReference type="EMBL" id="QSZ30484.1"/>
    </source>
</evidence>